<dbReference type="Gene3D" id="3.40.50.1820">
    <property type="entry name" value="alpha/beta hydrolase"/>
    <property type="match status" value="1"/>
</dbReference>
<dbReference type="Pfam" id="PF00450">
    <property type="entry name" value="Peptidase_S10"/>
    <property type="match status" value="1"/>
</dbReference>
<keyword evidence="1" id="KW-0121">Carboxypeptidase</keyword>
<evidence type="ECO:0000256" key="4">
    <source>
        <dbReference type="ARBA" id="ARBA00022801"/>
    </source>
</evidence>
<dbReference type="PANTHER" id="PTHR11802:SF3">
    <property type="entry name" value="RETINOID-INDUCIBLE SERINE CARBOXYPEPTIDASE"/>
    <property type="match status" value="1"/>
</dbReference>
<evidence type="ECO:0000256" key="1">
    <source>
        <dbReference type="ARBA" id="ARBA00022645"/>
    </source>
</evidence>
<keyword evidence="5" id="KW-0325">Glycoprotein</keyword>
<reference evidence="6 7" key="1">
    <citation type="submission" date="2023-06" db="EMBL/GenBank/DDBJ databases">
        <title>Pelomonas sp. PFR6 16S ribosomal RNA gene Genome sequencing and assembly.</title>
        <authorList>
            <person name="Woo H."/>
        </authorList>
    </citation>
    <scope>NUCLEOTIDE SEQUENCE [LARGE SCALE GENOMIC DNA]</scope>
    <source>
        <strain evidence="6 7">PFR6</strain>
    </source>
</reference>
<evidence type="ECO:0000313" key="7">
    <source>
        <dbReference type="Proteomes" id="UP001228044"/>
    </source>
</evidence>
<accession>A0ABT8DW72</accession>
<dbReference type="InterPro" id="IPR001563">
    <property type="entry name" value="Peptidase_S10"/>
</dbReference>
<dbReference type="RefSeq" id="WP_290360779.1">
    <property type="nucleotide sequence ID" value="NZ_JAUHHC010000005.1"/>
</dbReference>
<keyword evidence="7" id="KW-1185">Reference proteome</keyword>
<proteinExistence type="predicted"/>
<dbReference type="SUPFAM" id="SSF53474">
    <property type="entry name" value="alpha/beta-Hydrolases"/>
    <property type="match status" value="1"/>
</dbReference>
<dbReference type="InterPro" id="IPR029058">
    <property type="entry name" value="AB_hydrolase_fold"/>
</dbReference>
<sequence>MSSSPKVDEGNGGRPRARLAGACLALLLGLLAACGGGGGGSGSAPEPPAVDPALVVDPTVYASGASDSLPSASEAAAQTEQRLTLASGATLDYTASVGHLNAGTPAGASMFYIAYTAKGAPATRPIVFFYNGGPGSASVWLHLGSWGPKRLVTNMPSTTLPQATLVDNPLSLLGEADLVFVDAVGTGYSQAIAPNNNRSFWGVDQDAAIFRDFVLRYTAKTQRGSAPLLLYGESYGGLRTPILAQALLAAGAPLKGLVLQSAILDYNSNCAVLEPGRLSCGSFVPSYGATAAWFQRARPQPANLDAALPGFVQGIVDYVGASYEPAAQLYLSSHLPLSMAMSQQLADYSGLAASDWQTAPLLGPEQYRRLLLPQQLLGRYDSRIAAALGTPLASEGDPSNTVLTAAFRGAIGDYLRQLKYQAAVPYLMFNEASINLWDWRHDGHPLPDAIPDLALALTLKPDLKVFVIGGYHDLATPFRQTELDLARLGSAPAGLQLRRYVGGHMTYLDEQVRPALAADLTVLLRGLAATP</sequence>
<evidence type="ECO:0000256" key="2">
    <source>
        <dbReference type="ARBA" id="ARBA00022670"/>
    </source>
</evidence>
<keyword evidence="4" id="KW-0378">Hydrolase</keyword>
<organism evidence="6 7">
    <name type="scientific">Roseateles violae</name>
    <dbReference type="NCBI Taxonomy" id="3058042"/>
    <lineage>
        <taxon>Bacteria</taxon>
        <taxon>Pseudomonadati</taxon>
        <taxon>Pseudomonadota</taxon>
        <taxon>Betaproteobacteria</taxon>
        <taxon>Burkholderiales</taxon>
        <taxon>Sphaerotilaceae</taxon>
        <taxon>Roseateles</taxon>
    </lineage>
</organism>
<dbReference type="PROSITE" id="PS00131">
    <property type="entry name" value="CARBOXYPEPT_SER_SER"/>
    <property type="match status" value="1"/>
</dbReference>
<keyword evidence="2" id="KW-0645">Protease</keyword>
<gene>
    <name evidence="6" type="ORF">QWJ38_19480</name>
</gene>
<dbReference type="Proteomes" id="UP001228044">
    <property type="component" value="Unassembled WGS sequence"/>
</dbReference>
<dbReference type="PROSITE" id="PS51257">
    <property type="entry name" value="PROKAR_LIPOPROTEIN"/>
    <property type="match status" value="1"/>
</dbReference>
<comment type="caution">
    <text evidence="6">The sequence shown here is derived from an EMBL/GenBank/DDBJ whole genome shotgun (WGS) entry which is preliminary data.</text>
</comment>
<evidence type="ECO:0000256" key="5">
    <source>
        <dbReference type="ARBA" id="ARBA00023180"/>
    </source>
</evidence>
<dbReference type="InterPro" id="IPR018202">
    <property type="entry name" value="Ser_caboxypep_ser_AS"/>
</dbReference>
<evidence type="ECO:0000313" key="6">
    <source>
        <dbReference type="EMBL" id="MDN3922477.1"/>
    </source>
</evidence>
<keyword evidence="3" id="KW-0732">Signal</keyword>
<name>A0ABT8DW72_9BURK</name>
<evidence type="ECO:0000256" key="3">
    <source>
        <dbReference type="ARBA" id="ARBA00022729"/>
    </source>
</evidence>
<dbReference type="PANTHER" id="PTHR11802">
    <property type="entry name" value="SERINE PROTEASE FAMILY S10 SERINE CARBOXYPEPTIDASE"/>
    <property type="match status" value="1"/>
</dbReference>
<protein>
    <submittedName>
        <fullName evidence="6">Peptidase S10</fullName>
    </submittedName>
</protein>
<dbReference type="EMBL" id="JAUHHC010000005">
    <property type="protein sequence ID" value="MDN3922477.1"/>
    <property type="molecule type" value="Genomic_DNA"/>
</dbReference>